<keyword evidence="3" id="KW-1185">Reference proteome</keyword>
<evidence type="ECO:0000313" key="2">
    <source>
        <dbReference type="EMBL" id="KAK7280380.1"/>
    </source>
</evidence>
<comment type="caution">
    <text evidence="2">The sequence shown here is derived from an EMBL/GenBank/DDBJ whole genome shotgun (WGS) entry which is preliminary data.</text>
</comment>
<gene>
    <name evidence="2" type="ORF">RJT34_25444</name>
</gene>
<dbReference type="EMBL" id="JAYKXN010000006">
    <property type="protein sequence ID" value="KAK7280380.1"/>
    <property type="molecule type" value="Genomic_DNA"/>
</dbReference>
<keyword evidence="1" id="KW-0732">Signal</keyword>
<protein>
    <submittedName>
        <fullName evidence="2">Uncharacterized protein</fullName>
    </submittedName>
</protein>
<evidence type="ECO:0000256" key="1">
    <source>
        <dbReference type="SAM" id="SignalP"/>
    </source>
</evidence>
<reference evidence="2 3" key="1">
    <citation type="submission" date="2024-01" db="EMBL/GenBank/DDBJ databases">
        <title>The genomes of 5 underutilized Papilionoideae crops provide insights into root nodulation and disease resistance.</title>
        <authorList>
            <person name="Yuan L."/>
        </authorList>
    </citation>
    <scope>NUCLEOTIDE SEQUENCE [LARGE SCALE GENOMIC DNA]</scope>
    <source>
        <strain evidence="2">LY-2023</strain>
        <tissue evidence="2">Leaf</tissue>
    </source>
</reference>
<evidence type="ECO:0000313" key="3">
    <source>
        <dbReference type="Proteomes" id="UP001359559"/>
    </source>
</evidence>
<proteinExistence type="predicted"/>
<feature type="signal peptide" evidence="1">
    <location>
        <begin position="1"/>
        <end position="20"/>
    </location>
</feature>
<organism evidence="2 3">
    <name type="scientific">Clitoria ternatea</name>
    <name type="common">Butterfly pea</name>
    <dbReference type="NCBI Taxonomy" id="43366"/>
    <lineage>
        <taxon>Eukaryota</taxon>
        <taxon>Viridiplantae</taxon>
        <taxon>Streptophyta</taxon>
        <taxon>Embryophyta</taxon>
        <taxon>Tracheophyta</taxon>
        <taxon>Spermatophyta</taxon>
        <taxon>Magnoliopsida</taxon>
        <taxon>eudicotyledons</taxon>
        <taxon>Gunneridae</taxon>
        <taxon>Pentapetalae</taxon>
        <taxon>rosids</taxon>
        <taxon>fabids</taxon>
        <taxon>Fabales</taxon>
        <taxon>Fabaceae</taxon>
        <taxon>Papilionoideae</taxon>
        <taxon>50 kb inversion clade</taxon>
        <taxon>NPAAA clade</taxon>
        <taxon>indigoferoid/millettioid clade</taxon>
        <taxon>Phaseoleae</taxon>
        <taxon>Clitoria</taxon>
    </lineage>
</organism>
<dbReference type="Proteomes" id="UP001359559">
    <property type="component" value="Unassembled WGS sequence"/>
</dbReference>
<accession>A0AAN9FW38</accession>
<name>A0AAN9FW38_CLITE</name>
<dbReference type="AlphaFoldDB" id="A0AAN9FW38"/>
<sequence>MKCGVLAVIVVCTFAATTCAVNSDDNLVPTRREVYDNGQIFDISHSLQCREAKKGCVYNMATMCMV</sequence>
<feature type="chain" id="PRO_5042929688" evidence="1">
    <location>
        <begin position="21"/>
        <end position="66"/>
    </location>
</feature>